<protein>
    <submittedName>
        <fullName evidence="1">Uncharacterized protein</fullName>
    </submittedName>
</protein>
<evidence type="ECO:0000313" key="1">
    <source>
        <dbReference type="EMBL" id="PLW70303.1"/>
    </source>
</evidence>
<dbReference type="OrthoDB" id="5740644at2"/>
<comment type="caution">
    <text evidence="1">The sequence shown here is derived from an EMBL/GenBank/DDBJ whole genome shotgun (WGS) entry which is preliminary data.</text>
</comment>
<proteinExistence type="predicted"/>
<dbReference type="RefSeq" id="WP_076000482.1">
    <property type="nucleotide sequence ID" value="NZ_PKUS01000002.1"/>
</dbReference>
<gene>
    <name evidence="1" type="ORF">C0039_03605</name>
</gene>
<name>A0A2N5X736_9GAMM</name>
<sequence>MQVTEFNPSELCSRKLWQLVNDEDREGVDRYQLQQAIEELASRRHYLAELTRTGKLQNPIHKN</sequence>
<reference evidence="1 2" key="1">
    <citation type="submission" date="2018-01" db="EMBL/GenBank/DDBJ databases">
        <title>The draft genome sequence of Halioglobus lutimaris HF004.</title>
        <authorList>
            <person name="Du Z.-J."/>
            <person name="Shi M.-J."/>
        </authorList>
    </citation>
    <scope>NUCLEOTIDE SEQUENCE [LARGE SCALE GENOMIC DNA]</scope>
    <source>
        <strain evidence="1 2">HF004</strain>
    </source>
</reference>
<organism evidence="1 2">
    <name type="scientific">Pseudohalioglobus lutimaris</name>
    <dbReference type="NCBI Taxonomy" id="1737061"/>
    <lineage>
        <taxon>Bacteria</taxon>
        <taxon>Pseudomonadati</taxon>
        <taxon>Pseudomonadota</taxon>
        <taxon>Gammaproteobacteria</taxon>
        <taxon>Cellvibrionales</taxon>
        <taxon>Halieaceae</taxon>
        <taxon>Pseudohalioglobus</taxon>
    </lineage>
</organism>
<accession>A0A2N5X736</accession>
<keyword evidence="2" id="KW-1185">Reference proteome</keyword>
<dbReference type="EMBL" id="PKUS01000002">
    <property type="protein sequence ID" value="PLW70303.1"/>
    <property type="molecule type" value="Genomic_DNA"/>
</dbReference>
<evidence type="ECO:0000313" key="2">
    <source>
        <dbReference type="Proteomes" id="UP000235005"/>
    </source>
</evidence>
<dbReference type="Proteomes" id="UP000235005">
    <property type="component" value="Unassembled WGS sequence"/>
</dbReference>
<dbReference type="AlphaFoldDB" id="A0A2N5X736"/>